<dbReference type="CDD" id="cd03789">
    <property type="entry name" value="GT9_LPS_heptosyltransferase"/>
    <property type="match status" value="1"/>
</dbReference>
<evidence type="ECO:0000313" key="4">
    <source>
        <dbReference type="Proteomes" id="UP000219281"/>
    </source>
</evidence>
<accession>A0A285ZNZ7</accession>
<organism evidence="3 4">
    <name type="scientific">Pedobacter xixiisoli</name>
    <dbReference type="NCBI Taxonomy" id="1476464"/>
    <lineage>
        <taxon>Bacteria</taxon>
        <taxon>Pseudomonadati</taxon>
        <taxon>Bacteroidota</taxon>
        <taxon>Sphingobacteriia</taxon>
        <taxon>Sphingobacteriales</taxon>
        <taxon>Sphingobacteriaceae</taxon>
        <taxon>Pedobacter</taxon>
    </lineage>
</organism>
<dbReference type="InterPro" id="IPR002201">
    <property type="entry name" value="Glyco_trans_9"/>
</dbReference>
<keyword evidence="4" id="KW-1185">Reference proteome</keyword>
<dbReference type="SUPFAM" id="SSF53756">
    <property type="entry name" value="UDP-Glycosyltransferase/glycogen phosphorylase"/>
    <property type="match status" value="1"/>
</dbReference>
<reference evidence="4" key="1">
    <citation type="submission" date="2017-09" db="EMBL/GenBank/DDBJ databases">
        <authorList>
            <person name="Varghese N."/>
            <person name="Submissions S."/>
        </authorList>
    </citation>
    <scope>NUCLEOTIDE SEQUENCE [LARGE SCALE GENOMIC DNA]</scope>
    <source>
        <strain evidence="4">CGMCC 1.12803</strain>
    </source>
</reference>
<name>A0A285ZNZ7_9SPHI</name>
<evidence type="ECO:0000313" key="3">
    <source>
        <dbReference type="EMBL" id="SOD11401.1"/>
    </source>
</evidence>
<evidence type="ECO:0000256" key="2">
    <source>
        <dbReference type="ARBA" id="ARBA00022679"/>
    </source>
</evidence>
<sequence length="341" mass="38866">MSARRIIIFRFSAMGDVAMVASVLRELIEQNPDVQLVMVSRAPFEAFFNGIKNLSFHAIKPKKEHKGFAGLYRLYKELKNYQADAVADLHDNIRSRILSLFFRISGTKIRRINKGRSEKQALTRNNNKILKPLKPTVERYADTFRNLSLSLTLKHQLLKQLLPLPEKAKLFFNASIKKIGIAPFAQHIYKMYPVEKMETVIQLLIETGYQVFIFGGGEKEFQIANQWKEKKPLLINTIKQFSLEEELDIISHLDLMLSMDSSGMHMASLMGITVISIWGPTHPFAGFLGYGQSLDDCIQIEHPNRPNSIYGNKPCLCGVEECISLIKPETIVNKIRDKLNG</sequence>
<dbReference type="GO" id="GO:0009244">
    <property type="term" value="P:lipopolysaccharide core region biosynthetic process"/>
    <property type="evidence" value="ECO:0007669"/>
    <property type="project" value="TreeGrafter"/>
</dbReference>
<keyword evidence="1" id="KW-0328">Glycosyltransferase</keyword>
<dbReference type="PANTHER" id="PTHR30160:SF22">
    <property type="entry name" value="LIPOPOLYSACCHARIDE CORE BIOSYNTHESIS PROTEIN"/>
    <property type="match status" value="1"/>
</dbReference>
<dbReference type="RefSeq" id="WP_097127507.1">
    <property type="nucleotide sequence ID" value="NZ_OCMT01000001.1"/>
</dbReference>
<keyword evidence="2 3" id="KW-0808">Transferase</keyword>
<dbReference type="Pfam" id="PF01075">
    <property type="entry name" value="Glyco_transf_9"/>
    <property type="match status" value="1"/>
</dbReference>
<dbReference type="GO" id="GO:0008713">
    <property type="term" value="F:ADP-heptose-lipopolysaccharide heptosyltransferase activity"/>
    <property type="evidence" value="ECO:0007669"/>
    <property type="project" value="TreeGrafter"/>
</dbReference>
<dbReference type="Gene3D" id="3.40.50.2000">
    <property type="entry name" value="Glycogen Phosphorylase B"/>
    <property type="match status" value="2"/>
</dbReference>
<gene>
    <name evidence="3" type="ORF">SAMN06297358_0131</name>
</gene>
<dbReference type="GO" id="GO:0005829">
    <property type="term" value="C:cytosol"/>
    <property type="evidence" value="ECO:0007669"/>
    <property type="project" value="TreeGrafter"/>
</dbReference>
<dbReference type="InterPro" id="IPR051199">
    <property type="entry name" value="LPS_LOS_Heptosyltrfase"/>
</dbReference>
<dbReference type="PANTHER" id="PTHR30160">
    <property type="entry name" value="TETRAACYLDISACCHARIDE 4'-KINASE-RELATED"/>
    <property type="match status" value="1"/>
</dbReference>
<dbReference type="Proteomes" id="UP000219281">
    <property type="component" value="Unassembled WGS sequence"/>
</dbReference>
<evidence type="ECO:0000256" key="1">
    <source>
        <dbReference type="ARBA" id="ARBA00022676"/>
    </source>
</evidence>
<dbReference type="EMBL" id="OCMT01000001">
    <property type="protein sequence ID" value="SOD11401.1"/>
    <property type="molecule type" value="Genomic_DNA"/>
</dbReference>
<protein>
    <submittedName>
        <fullName evidence="3">ADP-heptose:LPS heptosyltransferase</fullName>
    </submittedName>
</protein>
<dbReference type="AlphaFoldDB" id="A0A285ZNZ7"/>
<proteinExistence type="predicted"/>
<dbReference type="OrthoDB" id="9768048at2"/>